<dbReference type="Pfam" id="PF08534">
    <property type="entry name" value="Redoxin"/>
    <property type="match status" value="1"/>
</dbReference>
<keyword evidence="4" id="KW-0560">Oxidoreductase</keyword>
<dbReference type="GO" id="GO:0034599">
    <property type="term" value="P:cellular response to oxidative stress"/>
    <property type="evidence" value="ECO:0007669"/>
    <property type="project" value="InterPro"/>
</dbReference>
<dbReference type="eggNOG" id="KOG0504">
    <property type="taxonomic scope" value="Eukaryota"/>
</dbReference>
<reference evidence="7 8" key="1">
    <citation type="submission" date="2012-04" db="EMBL/GenBank/DDBJ databases">
        <title>The Genome Sequence of Saprolegnia declina VS20.</title>
        <authorList>
            <consortium name="The Broad Institute Genome Sequencing Platform"/>
            <person name="Russ C."/>
            <person name="Nusbaum C."/>
            <person name="Tyler B."/>
            <person name="van West P."/>
            <person name="Dieguez-Uribeondo J."/>
            <person name="de Bruijn I."/>
            <person name="Tripathy S."/>
            <person name="Jiang R."/>
            <person name="Young S.K."/>
            <person name="Zeng Q."/>
            <person name="Gargeya S."/>
            <person name="Fitzgerald M."/>
            <person name="Haas B."/>
            <person name="Abouelleil A."/>
            <person name="Alvarado L."/>
            <person name="Arachchi H.M."/>
            <person name="Berlin A."/>
            <person name="Chapman S.B."/>
            <person name="Goldberg J."/>
            <person name="Griggs A."/>
            <person name="Gujja S."/>
            <person name="Hansen M."/>
            <person name="Howarth C."/>
            <person name="Imamovic A."/>
            <person name="Larimer J."/>
            <person name="McCowen C."/>
            <person name="Montmayeur A."/>
            <person name="Murphy C."/>
            <person name="Neiman D."/>
            <person name="Pearson M."/>
            <person name="Priest M."/>
            <person name="Roberts A."/>
            <person name="Saif S."/>
            <person name="Shea T."/>
            <person name="Sisk P."/>
            <person name="Sykes S."/>
            <person name="Wortman J."/>
            <person name="Nusbaum C."/>
            <person name="Birren B."/>
        </authorList>
    </citation>
    <scope>NUCLEOTIDE SEQUENCE [LARGE SCALE GENOMIC DNA]</scope>
    <source>
        <strain evidence="7 8">VS20</strain>
    </source>
</reference>
<dbReference type="Gene3D" id="1.25.40.20">
    <property type="entry name" value="Ankyrin repeat-containing domain"/>
    <property type="match status" value="2"/>
</dbReference>
<dbReference type="SMART" id="SM00248">
    <property type="entry name" value="ANK"/>
    <property type="match status" value="3"/>
</dbReference>
<dbReference type="InterPro" id="IPR036249">
    <property type="entry name" value="Thioredoxin-like_sf"/>
</dbReference>
<dbReference type="OMA" id="FLIEHEC"/>
<evidence type="ECO:0000259" key="6">
    <source>
        <dbReference type="PROSITE" id="PS51352"/>
    </source>
</evidence>
<dbReference type="RefSeq" id="XP_008618818.1">
    <property type="nucleotide sequence ID" value="XM_008620596.1"/>
</dbReference>
<dbReference type="PANTHER" id="PTHR10430:SF16">
    <property type="entry name" value="PEROXIREDOXIN-5, MITOCHONDRIAL"/>
    <property type="match status" value="1"/>
</dbReference>
<dbReference type="SUPFAM" id="SSF48403">
    <property type="entry name" value="Ankyrin repeat"/>
    <property type="match status" value="2"/>
</dbReference>
<dbReference type="InterPro" id="IPR037944">
    <property type="entry name" value="PRX5-like"/>
</dbReference>
<dbReference type="PANTHER" id="PTHR10430">
    <property type="entry name" value="PEROXIREDOXIN"/>
    <property type="match status" value="1"/>
</dbReference>
<dbReference type="PROSITE" id="PS51352">
    <property type="entry name" value="THIOREDOXIN_2"/>
    <property type="match status" value="1"/>
</dbReference>
<name>T0R6M7_SAPDV</name>
<dbReference type="GeneID" id="19955193"/>
<evidence type="ECO:0000313" key="7">
    <source>
        <dbReference type="EMBL" id="EQC27713.1"/>
    </source>
</evidence>
<keyword evidence="8" id="KW-1185">Reference proteome</keyword>
<protein>
    <recommendedName>
        <fullName evidence="6">Thioredoxin domain-containing protein</fullName>
    </recommendedName>
</protein>
<dbReference type="GO" id="GO:0008379">
    <property type="term" value="F:thioredoxin peroxidase activity"/>
    <property type="evidence" value="ECO:0007669"/>
    <property type="project" value="InterPro"/>
</dbReference>
<dbReference type="Proteomes" id="UP000030762">
    <property type="component" value="Unassembled WGS sequence"/>
</dbReference>
<evidence type="ECO:0000256" key="5">
    <source>
        <dbReference type="PIRSR" id="PIRSR637944-1"/>
    </source>
</evidence>
<dbReference type="GO" id="GO:0045454">
    <property type="term" value="P:cell redox homeostasis"/>
    <property type="evidence" value="ECO:0007669"/>
    <property type="project" value="TreeGrafter"/>
</dbReference>
<dbReference type="InterPro" id="IPR013740">
    <property type="entry name" value="Redoxin"/>
</dbReference>
<evidence type="ECO:0000256" key="4">
    <source>
        <dbReference type="ARBA" id="ARBA00023002"/>
    </source>
</evidence>
<evidence type="ECO:0000256" key="3">
    <source>
        <dbReference type="ARBA" id="ARBA00022862"/>
    </source>
</evidence>
<dbReference type="SUPFAM" id="SSF52833">
    <property type="entry name" value="Thioredoxin-like"/>
    <property type="match status" value="1"/>
</dbReference>
<dbReference type="OrthoDB" id="1882547at2759"/>
<dbReference type="STRING" id="1156394.T0R6M7"/>
<dbReference type="InterPro" id="IPR013766">
    <property type="entry name" value="Thioredoxin_domain"/>
</dbReference>
<dbReference type="GO" id="GO:0042744">
    <property type="term" value="P:hydrogen peroxide catabolic process"/>
    <property type="evidence" value="ECO:0007669"/>
    <property type="project" value="TreeGrafter"/>
</dbReference>
<dbReference type="AlphaFoldDB" id="T0R6M7"/>
<proteinExistence type="inferred from homology"/>
<sequence>MASFTEAVLHQPEIAAIVFEFQFGVYEDVLARFRAFNDFVNCELVVEHHTGECVLDPAFHTTLRGRGDLHEELRVENLCLNALNERDARFPLHFAIAEGDLSATKRIIRCRADLVFVDAIAAAAMWDRLEIAAYLSELRKSNSLLDRTYDDSCGIDTWVPKHLVETGNLDMLRILRDHRRAEWSHELLDYAIANTDAETTAFLYQCMPDAIGDDFMDDAARMGLLDIVIDLHHQGRGCPEEAIFYAAGEGHLDIVKFLHAHVTEDDMTDAMDAAVEYGHMDIVRFLIEHECDDPNRLSLDLVAYYGHLELFKYLEGLGGRHVTTAAVDSAVAMGHLHVVEYLLTHRSEGGSRDTVVLTAMERGRNDMTVYLVSAGYPFPTTAELPLEICLTRPEARAVVQLLLDHKIPFTPAMLTTVRAHATGDVLQLVEAHFPASALTREALVDPPNAPTPKVVCRRPKVVVADWHSLQRAACAGRELTAPQLALLEASVTDVRYMLTSWCKMQHFPVVKLVLPYCMDDANPIDNVKFLVDWCLECSQDANRATLLLFKAEMVRQATTGNILLSNTDAGVNVETLAATLLALGATIYPTPGGQTFEQTLDKPALVDWGLTALFVHFWTVDPVYHVEALVRWADQIANYEMKTRLQRLLKTKMKRLGHALTLLKVGAKLPATTLTEHRLFEGEGCAIGANPIDLHAASKNKTVAIFGLPGAFTPTCSESHFAAFLDHHKDFVAAGVDEIWCIAVNDPFVMGAWGRSLNATGKIRMISDGDAAWTKANDLVFDLTGKSMGVRSTRYSLLVKDGVLAAVNIDAPGKFEVSDAATLLAQAKKL</sequence>
<feature type="active site" description="Cysteine sulfenic acid (-SOH) intermediate" evidence="5">
    <location>
        <position position="716"/>
    </location>
</feature>
<dbReference type="eggNOG" id="KOG0541">
    <property type="taxonomic scope" value="Eukaryota"/>
</dbReference>
<comment type="similarity">
    <text evidence="1">Belongs to the peroxiredoxin family. Prx5 subfamily.</text>
</comment>
<accession>T0R6M7</accession>
<dbReference type="InParanoid" id="T0R6M7"/>
<dbReference type="Gene3D" id="3.40.30.10">
    <property type="entry name" value="Glutaredoxin"/>
    <property type="match status" value="1"/>
</dbReference>
<keyword evidence="3" id="KW-0049">Antioxidant</keyword>
<evidence type="ECO:0000313" key="8">
    <source>
        <dbReference type="Proteomes" id="UP000030762"/>
    </source>
</evidence>
<keyword evidence="2" id="KW-0575">Peroxidase</keyword>
<organism evidence="7 8">
    <name type="scientific">Saprolegnia diclina (strain VS20)</name>
    <dbReference type="NCBI Taxonomy" id="1156394"/>
    <lineage>
        <taxon>Eukaryota</taxon>
        <taxon>Sar</taxon>
        <taxon>Stramenopiles</taxon>
        <taxon>Oomycota</taxon>
        <taxon>Saprolegniomycetes</taxon>
        <taxon>Saprolegniales</taxon>
        <taxon>Saprolegniaceae</taxon>
        <taxon>Saprolegnia</taxon>
    </lineage>
</organism>
<dbReference type="GO" id="GO:0005737">
    <property type="term" value="C:cytoplasm"/>
    <property type="evidence" value="ECO:0007669"/>
    <property type="project" value="TreeGrafter"/>
</dbReference>
<evidence type="ECO:0000256" key="2">
    <source>
        <dbReference type="ARBA" id="ARBA00022559"/>
    </source>
</evidence>
<dbReference type="Pfam" id="PF12796">
    <property type="entry name" value="Ank_2"/>
    <property type="match status" value="1"/>
</dbReference>
<dbReference type="VEuPathDB" id="FungiDB:SDRG_14466"/>
<dbReference type="CDD" id="cd03013">
    <property type="entry name" value="PRX5_like"/>
    <property type="match status" value="1"/>
</dbReference>
<dbReference type="InterPro" id="IPR002110">
    <property type="entry name" value="Ankyrin_rpt"/>
</dbReference>
<evidence type="ECO:0000256" key="1">
    <source>
        <dbReference type="ARBA" id="ARBA00010505"/>
    </source>
</evidence>
<dbReference type="InterPro" id="IPR036770">
    <property type="entry name" value="Ankyrin_rpt-contain_sf"/>
</dbReference>
<dbReference type="EMBL" id="JH767203">
    <property type="protein sequence ID" value="EQC27713.1"/>
    <property type="molecule type" value="Genomic_DNA"/>
</dbReference>
<feature type="domain" description="Thioredoxin" evidence="6">
    <location>
        <begin position="663"/>
        <end position="829"/>
    </location>
</feature>
<gene>
    <name evidence="7" type="ORF">SDRG_14466</name>
</gene>